<dbReference type="PANTHER" id="PTHR41791">
    <property type="entry name" value="SSL7039 PROTEIN"/>
    <property type="match status" value="1"/>
</dbReference>
<dbReference type="PROSITE" id="PS50003">
    <property type="entry name" value="PH_DOMAIN"/>
    <property type="match status" value="1"/>
</dbReference>
<dbReference type="AlphaFoldDB" id="A0AA95K1G4"/>
<dbReference type="SUPFAM" id="SSF143011">
    <property type="entry name" value="RelE-like"/>
    <property type="match status" value="1"/>
</dbReference>
<sequence length="98" mass="11254">MIEIRQTEEVKKWLKGLKDKIAKAKILTRIERMKEGNYGDVEPIGDGYSELKIHQGKGYRVYFATRNNEIILLLCGGDKATQQADIKKAKQIAKQWGF</sequence>
<dbReference type="RefSeq" id="WP_280629590.1">
    <property type="nucleotide sequence ID" value="NZ_CP123498.1"/>
</dbReference>
<dbReference type="PANTHER" id="PTHR41791:SF1">
    <property type="entry name" value="SSL7039 PROTEIN"/>
    <property type="match status" value="1"/>
</dbReference>
<dbReference type="InterPro" id="IPR014056">
    <property type="entry name" value="TypeIITA-like_toxin_pred"/>
</dbReference>
<dbReference type="InterPro" id="IPR035093">
    <property type="entry name" value="RelE/ParE_toxin_dom_sf"/>
</dbReference>
<accession>A0AA95K1G4</accession>
<dbReference type="Proteomes" id="UP001177597">
    <property type="component" value="Chromosome"/>
</dbReference>
<reference evidence="2" key="1">
    <citation type="submission" date="2023-04" db="EMBL/GenBank/DDBJ databases">
        <title>Genome dynamics across the evolutionary transition to endosymbiosis.</title>
        <authorList>
            <person name="Siozios S."/>
            <person name="Nadal-Jimenez P."/>
            <person name="Azagi T."/>
            <person name="Sprong H."/>
            <person name="Frost C.L."/>
            <person name="Parratt S.R."/>
            <person name="Taylor G."/>
            <person name="Brettell L."/>
            <person name="Lew K.C."/>
            <person name="Croft L."/>
            <person name="King K.C."/>
            <person name="Brockhurst M.A."/>
            <person name="Hypsa V."/>
            <person name="Novakova E."/>
            <person name="Darby A.C."/>
            <person name="Hurst G.D.D."/>
        </authorList>
    </citation>
    <scope>NUCLEOTIDE SEQUENCE</scope>
    <source>
        <strain evidence="2">AIh</strain>
    </source>
</reference>
<evidence type="ECO:0000313" key="3">
    <source>
        <dbReference type="Proteomes" id="UP001177597"/>
    </source>
</evidence>
<evidence type="ECO:0000313" key="2">
    <source>
        <dbReference type="EMBL" id="WGL95851.1"/>
    </source>
</evidence>
<organism evidence="2 3">
    <name type="scientific">Arsenophonus nasoniae</name>
    <name type="common">son-killer infecting Nasonia vitripennis</name>
    <dbReference type="NCBI Taxonomy" id="638"/>
    <lineage>
        <taxon>Bacteria</taxon>
        <taxon>Pseudomonadati</taxon>
        <taxon>Pseudomonadota</taxon>
        <taxon>Gammaproteobacteria</taxon>
        <taxon>Enterobacterales</taxon>
        <taxon>Morganellaceae</taxon>
        <taxon>Arsenophonus</taxon>
    </lineage>
</organism>
<dbReference type="InterPro" id="IPR009241">
    <property type="entry name" value="HigB-like"/>
</dbReference>
<protein>
    <submittedName>
        <fullName evidence="2">Type II toxin-antitoxin system RelE/ParE family toxin</fullName>
    </submittedName>
</protein>
<dbReference type="PIRSF" id="PIRSF028744">
    <property type="entry name" value="Addict_mod_HI1419"/>
    <property type="match status" value="1"/>
</dbReference>
<name>A0AA95K1G4_9GAMM</name>
<dbReference type="Pfam" id="PF05973">
    <property type="entry name" value="Gp49"/>
    <property type="match status" value="1"/>
</dbReference>
<evidence type="ECO:0000259" key="1">
    <source>
        <dbReference type="PROSITE" id="PS50003"/>
    </source>
</evidence>
<gene>
    <name evidence="2" type="ORF">QE207_04455</name>
</gene>
<proteinExistence type="predicted"/>
<dbReference type="EMBL" id="CP123498">
    <property type="protein sequence ID" value="WGL95851.1"/>
    <property type="molecule type" value="Genomic_DNA"/>
</dbReference>
<dbReference type="InterPro" id="IPR001849">
    <property type="entry name" value="PH_domain"/>
</dbReference>
<feature type="domain" description="PH" evidence="1">
    <location>
        <begin position="1"/>
        <end position="22"/>
    </location>
</feature>
<dbReference type="NCBIfam" id="TIGR02683">
    <property type="entry name" value="upstrm_HI1419"/>
    <property type="match status" value="1"/>
</dbReference>